<protein>
    <submittedName>
        <fullName evidence="18">Polysaccharide export outer membrane protein</fullName>
    </submittedName>
</protein>
<dbReference type="KEGG" id="nmf:NMS_2714"/>
<evidence type="ECO:0000313" key="18">
    <source>
        <dbReference type="EMBL" id="BAO56723.1"/>
    </source>
</evidence>
<evidence type="ECO:0000256" key="14">
    <source>
        <dbReference type="ARBA" id="ARBA00023288"/>
    </source>
</evidence>
<evidence type="ECO:0000313" key="19">
    <source>
        <dbReference type="Proteomes" id="UP000031760"/>
    </source>
</evidence>
<evidence type="ECO:0000256" key="15">
    <source>
        <dbReference type="SAM" id="Phobius"/>
    </source>
</evidence>
<dbReference type="GO" id="GO:0006811">
    <property type="term" value="P:monoatomic ion transport"/>
    <property type="evidence" value="ECO:0007669"/>
    <property type="project" value="UniProtKB-KW"/>
</dbReference>
<dbReference type="Gene3D" id="3.10.560.10">
    <property type="entry name" value="Outer membrane lipoprotein wza domain like"/>
    <property type="match status" value="1"/>
</dbReference>
<evidence type="ECO:0000256" key="7">
    <source>
        <dbReference type="ARBA" id="ARBA00022729"/>
    </source>
</evidence>
<feature type="transmembrane region" description="Helical" evidence="15">
    <location>
        <begin position="213"/>
        <end position="230"/>
    </location>
</feature>
<reference evidence="18 19" key="1">
    <citation type="journal article" date="2014" name="Proc. Natl. Acad. Sci. U.S.A.">
        <title>Functional characterization of flavobacteria rhodopsins reveals a unique class of light-driven chloride pump in bacteria.</title>
        <authorList>
            <person name="Yoshizawa S."/>
            <person name="Kumagai Y."/>
            <person name="Kim H."/>
            <person name="Ogura Y."/>
            <person name="Hayashi T."/>
            <person name="Iwasaki W."/>
            <person name="DeLong E.F."/>
            <person name="Kogure K."/>
        </authorList>
    </citation>
    <scope>NUCLEOTIDE SEQUENCE [LARGE SCALE GENOMIC DNA]</scope>
    <source>
        <strain evidence="18 19">S1-08</strain>
    </source>
</reference>
<keyword evidence="5" id="KW-0762">Sugar transport</keyword>
<dbReference type="EMBL" id="AP014548">
    <property type="protein sequence ID" value="BAO56723.1"/>
    <property type="molecule type" value="Genomic_DNA"/>
</dbReference>
<evidence type="ECO:0000256" key="9">
    <source>
        <dbReference type="ARBA" id="ARBA00023065"/>
    </source>
</evidence>
<dbReference type="Pfam" id="PF02563">
    <property type="entry name" value="Poly_export"/>
    <property type="match status" value="1"/>
</dbReference>
<keyword evidence="4" id="KW-1134">Transmembrane beta strand</keyword>
<gene>
    <name evidence="18" type="ORF">NMS_2714</name>
</gene>
<dbReference type="RefSeq" id="WP_231862402.1">
    <property type="nucleotide sequence ID" value="NZ_AP014548.1"/>
</dbReference>
<evidence type="ECO:0000256" key="12">
    <source>
        <dbReference type="ARBA" id="ARBA00023139"/>
    </source>
</evidence>
<evidence type="ECO:0000256" key="8">
    <source>
        <dbReference type="ARBA" id="ARBA00023047"/>
    </source>
</evidence>
<comment type="subcellular location">
    <subcellularLocation>
        <location evidence="1">Cell outer membrane</location>
        <topology evidence="1">Multi-pass membrane protein</topology>
    </subcellularLocation>
</comment>
<dbReference type="PANTHER" id="PTHR33619">
    <property type="entry name" value="POLYSACCHARIDE EXPORT PROTEIN GFCE-RELATED"/>
    <property type="match status" value="1"/>
</dbReference>
<keyword evidence="13" id="KW-0998">Cell outer membrane</keyword>
<keyword evidence="6 15" id="KW-0812">Transmembrane</keyword>
<keyword evidence="14" id="KW-0449">Lipoprotein</keyword>
<evidence type="ECO:0000259" key="17">
    <source>
        <dbReference type="Pfam" id="PF22461"/>
    </source>
</evidence>
<evidence type="ECO:0000256" key="10">
    <source>
        <dbReference type="ARBA" id="ARBA00023114"/>
    </source>
</evidence>
<dbReference type="GO" id="GO:0015159">
    <property type="term" value="F:polysaccharide transmembrane transporter activity"/>
    <property type="evidence" value="ECO:0007669"/>
    <property type="project" value="InterPro"/>
</dbReference>
<keyword evidence="15" id="KW-1133">Transmembrane helix</keyword>
<keyword evidence="19" id="KW-1185">Reference proteome</keyword>
<evidence type="ECO:0000256" key="11">
    <source>
        <dbReference type="ARBA" id="ARBA00023136"/>
    </source>
</evidence>
<dbReference type="STRING" id="1454201.NMS_2714"/>
<accession>W8VWY4</accession>
<feature type="domain" description="Polysaccharide export protein N-terminal" evidence="16">
    <location>
        <begin position="18"/>
        <end position="113"/>
    </location>
</feature>
<dbReference type="GO" id="GO:0015288">
    <property type="term" value="F:porin activity"/>
    <property type="evidence" value="ECO:0007669"/>
    <property type="project" value="UniProtKB-KW"/>
</dbReference>
<dbReference type="Proteomes" id="UP000031760">
    <property type="component" value="Chromosome"/>
</dbReference>
<evidence type="ECO:0000256" key="2">
    <source>
        <dbReference type="ARBA" id="ARBA00009450"/>
    </source>
</evidence>
<dbReference type="GO" id="GO:0009279">
    <property type="term" value="C:cell outer membrane"/>
    <property type="evidence" value="ECO:0007669"/>
    <property type="project" value="UniProtKB-SubCell"/>
</dbReference>
<keyword evidence="3" id="KW-0813">Transport</keyword>
<dbReference type="PANTHER" id="PTHR33619:SF3">
    <property type="entry name" value="POLYSACCHARIDE EXPORT PROTEIN GFCE-RELATED"/>
    <property type="match status" value="1"/>
</dbReference>
<comment type="similarity">
    <text evidence="2">Belongs to the BexD/CtrA/VexA family.</text>
</comment>
<dbReference type="HOGENOM" id="CLU_038343_1_0_10"/>
<keyword evidence="12" id="KW-0564">Palmitate</keyword>
<keyword evidence="11 15" id="KW-0472">Membrane</keyword>
<evidence type="ECO:0000256" key="5">
    <source>
        <dbReference type="ARBA" id="ARBA00022597"/>
    </source>
</evidence>
<dbReference type="GO" id="GO:0046930">
    <property type="term" value="C:pore complex"/>
    <property type="evidence" value="ECO:0007669"/>
    <property type="project" value="UniProtKB-KW"/>
</dbReference>
<evidence type="ECO:0000256" key="3">
    <source>
        <dbReference type="ARBA" id="ARBA00022448"/>
    </source>
</evidence>
<organism evidence="18 19">
    <name type="scientific">Nonlabens marinus S1-08</name>
    <dbReference type="NCBI Taxonomy" id="1454201"/>
    <lineage>
        <taxon>Bacteria</taxon>
        <taxon>Pseudomonadati</taxon>
        <taxon>Bacteroidota</taxon>
        <taxon>Flavobacteriia</taxon>
        <taxon>Flavobacteriales</taxon>
        <taxon>Flavobacteriaceae</taxon>
        <taxon>Nonlabens</taxon>
    </lineage>
</organism>
<evidence type="ECO:0000259" key="16">
    <source>
        <dbReference type="Pfam" id="PF02563"/>
    </source>
</evidence>
<evidence type="ECO:0000256" key="1">
    <source>
        <dbReference type="ARBA" id="ARBA00004571"/>
    </source>
</evidence>
<keyword evidence="10" id="KW-0626">Porin</keyword>
<name>W8VWY4_9FLAO</name>
<sequence length="231" mass="26092">MYFQDIESKGSYEPEIYKSIIKNNDRLSIIVSSSDMTTVSPYNRLVPGVNDANDFRVNGQPLLQDYLVDNNGYVDLPKLGRRKVAGKSRFELEEELSNDYRKFIKDVIVNIRITNFKVTVLGEVQRPGTYTIPDERVTLPQALGLAGDLTLYGKRNDILLLRDRNGVQESHQIDLTSLEVLESDLFYLQQNDVLYVGPNNAQVNGASFNRNNSLYVSIASVLLSVIILIAR</sequence>
<evidence type="ECO:0000256" key="6">
    <source>
        <dbReference type="ARBA" id="ARBA00022692"/>
    </source>
</evidence>
<keyword evidence="7" id="KW-0732">Signal</keyword>
<evidence type="ECO:0000256" key="4">
    <source>
        <dbReference type="ARBA" id="ARBA00022452"/>
    </source>
</evidence>
<dbReference type="InterPro" id="IPR049712">
    <property type="entry name" value="Poly_export"/>
</dbReference>
<dbReference type="Pfam" id="PF22461">
    <property type="entry name" value="SLBB_2"/>
    <property type="match status" value="1"/>
</dbReference>
<keyword evidence="9" id="KW-0406">Ion transport</keyword>
<feature type="domain" description="SLBB" evidence="17">
    <location>
        <begin position="117"/>
        <end position="196"/>
    </location>
</feature>
<evidence type="ECO:0000256" key="13">
    <source>
        <dbReference type="ARBA" id="ARBA00023237"/>
    </source>
</evidence>
<dbReference type="AlphaFoldDB" id="W8VWY4"/>
<dbReference type="InterPro" id="IPR003715">
    <property type="entry name" value="Poly_export_N"/>
</dbReference>
<proteinExistence type="inferred from homology"/>
<dbReference type="InterPro" id="IPR054765">
    <property type="entry name" value="SLBB_dom"/>
</dbReference>
<keyword evidence="8" id="KW-0625">Polysaccharide transport</keyword>